<name>A0A3G1KPV6_FORW1</name>
<dbReference type="PROSITE" id="PS00747">
    <property type="entry name" value="GLUTR"/>
    <property type="match status" value="1"/>
</dbReference>
<dbReference type="InterPro" id="IPR006151">
    <property type="entry name" value="Shikm_DH/Glu-tRNA_Rdtase"/>
</dbReference>
<keyword evidence="6 9" id="KW-0627">Porphyrin biosynthesis</keyword>
<dbReference type="InterPro" id="IPR036343">
    <property type="entry name" value="GluRdtase_N_sf"/>
</dbReference>
<comment type="miscellaneous">
    <text evidence="9">During catalysis, the active site Cys acts as a nucleophile attacking the alpha-carbonyl group of tRNA-bound glutamate with the formation of a thioester intermediate between enzyme and glutamate, and the concomitant release of tRNA(Glu). The thioester intermediate is finally reduced by direct hydride transfer from NADPH, to form the product GSA.</text>
</comment>
<dbReference type="NCBIfam" id="NF000744">
    <property type="entry name" value="PRK00045.1-3"/>
    <property type="match status" value="1"/>
</dbReference>
<feature type="active site" description="Nucleophile" evidence="9 10">
    <location>
        <position position="50"/>
    </location>
</feature>
<dbReference type="PANTHER" id="PTHR43013:SF1">
    <property type="entry name" value="GLUTAMYL-TRNA REDUCTASE"/>
    <property type="match status" value="1"/>
</dbReference>
<evidence type="ECO:0000256" key="6">
    <source>
        <dbReference type="ARBA" id="ARBA00023244"/>
    </source>
</evidence>
<dbReference type="SUPFAM" id="SSF51735">
    <property type="entry name" value="NAD(P)-binding Rossmann-fold domains"/>
    <property type="match status" value="1"/>
</dbReference>
<keyword evidence="5 9" id="KW-0560">Oxidoreductase</keyword>
<dbReference type="GO" id="GO:0008883">
    <property type="term" value="F:glutamyl-tRNA reductase activity"/>
    <property type="evidence" value="ECO:0007669"/>
    <property type="project" value="UniProtKB-UniRule"/>
</dbReference>
<comment type="catalytic activity">
    <reaction evidence="7 9 14">
        <text>(S)-4-amino-5-oxopentanoate + tRNA(Glu) + NADP(+) = L-glutamyl-tRNA(Glu) + NADPH + H(+)</text>
        <dbReference type="Rhea" id="RHEA:12344"/>
        <dbReference type="Rhea" id="RHEA-COMP:9663"/>
        <dbReference type="Rhea" id="RHEA-COMP:9680"/>
        <dbReference type="ChEBI" id="CHEBI:15378"/>
        <dbReference type="ChEBI" id="CHEBI:57501"/>
        <dbReference type="ChEBI" id="CHEBI:57783"/>
        <dbReference type="ChEBI" id="CHEBI:58349"/>
        <dbReference type="ChEBI" id="CHEBI:78442"/>
        <dbReference type="ChEBI" id="CHEBI:78520"/>
        <dbReference type="EC" id="1.2.1.70"/>
    </reaction>
</comment>
<keyword evidence="19" id="KW-1185">Reference proteome</keyword>
<dbReference type="SUPFAM" id="SSF69075">
    <property type="entry name" value="Glutamyl tRNA-reductase dimerization domain"/>
    <property type="match status" value="1"/>
</dbReference>
<feature type="binding site" evidence="9 11">
    <location>
        <position position="120"/>
    </location>
    <ligand>
        <name>substrate</name>
    </ligand>
</feature>
<evidence type="ECO:0000256" key="14">
    <source>
        <dbReference type="RuleBase" id="RU000584"/>
    </source>
</evidence>
<dbReference type="FunFam" id="3.40.50.720:FF:000031">
    <property type="entry name" value="Glutamyl-tRNA reductase"/>
    <property type="match status" value="1"/>
</dbReference>
<dbReference type="EC" id="1.2.1.70" evidence="3 9"/>
<dbReference type="FunFam" id="3.30.460.30:FF:000001">
    <property type="entry name" value="Glutamyl-tRNA reductase"/>
    <property type="match status" value="1"/>
</dbReference>
<dbReference type="InterPro" id="IPR036291">
    <property type="entry name" value="NAD(P)-bd_dom_sf"/>
</dbReference>
<dbReference type="Gene3D" id="3.30.460.30">
    <property type="entry name" value="Glutamyl-tRNA reductase, N-terminal domain"/>
    <property type="match status" value="1"/>
</dbReference>
<dbReference type="CDD" id="cd05213">
    <property type="entry name" value="NAD_bind_Glutamyl_tRNA_reduct"/>
    <property type="match status" value="1"/>
</dbReference>
<dbReference type="PANTHER" id="PTHR43013">
    <property type="entry name" value="GLUTAMYL-TRNA REDUCTASE"/>
    <property type="match status" value="1"/>
</dbReference>
<comment type="domain">
    <text evidence="9">Possesses an unusual extended V-shaped dimeric structure with each monomer consisting of three distinct domains arranged along a curved 'spinal' alpha-helix. The N-terminal catalytic domain specifically recognizes the glutamate moiety of the substrate. The second domain is the NADPH-binding domain, and the third C-terminal domain is responsible for dimerization.</text>
</comment>
<feature type="domain" description="Tetrapyrrole biosynthesis glutamyl-tRNA reductase dimerisation" evidence="15">
    <location>
        <begin position="320"/>
        <end position="419"/>
    </location>
</feature>
<dbReference type="GO" id="GO:0050661">
    <property type="term" value="F:NADP binding"/>
    <property type="evidence" value="ECO:0007669"/>
    <property type="project" value="InterPro"/>
</dbReference>
<evidence type="ECO:0000256" key="2">
    <source>
        <dbReference type="ARBA" id="ARBA00005916"/>
    </source>
</evidence>
<evidence type="ECO:0000256" key="3">
    <source>
        <dbReference type="ARBA" id="ARBA00012970"/>
    </source>
</evidence>
<dbReference type="RefSeq" id="WP_148133667.1">
    <property type="nucleotide sequence ID" value="NZ_CP017634.1"/>
</dbReference>
<evidence type="ECO:0000256" key="8">
    <source>
        <dbReference type="ARBA" id="ARBA00068659"/>
    </source>
</evidence>
<dbReference type="UniPathway" id="UPA00251">
    <property type="reaction ID" value="UER00316"/>
</dbReference>
<dbReference type="InterPro" id="IPR036453">
    <property type="entry name" value="GluRdtase_dimer_dom_sf"/>
</dbReference>
<dbReference type="EMBL" id="CP017634">
    <property type="protein sequence ID" value="ATW24470.1"/>
    <property type="molecule type" value="Genomic_DNA"/>
</dbReference>
<evidence type="ECO:0000259" key="16">
    <source>
        <dbReference type="Pfam" id="PF01488"/>
    </source>
</evidence>
<evidence type="ECO:0000256" key="11">
    <source>
        <dbReference type="PIRSR" id="PIRSR000445-2"/>
    </source>
</evidence>
<dbReference type="AlphaFoldDB" id="A0A3G1KPV6"/>
<feature type="binding site" evidence="9 11">
    <location>
        <position position="109"/>
    </location>
    <ligand>
        <name>substrate</name>
    </ligand>
</feature>
<comment type="subunit">
    <text evidence="9">Homodimer.</text>
</comment>
<dbReference type="HAMAP" id="MF_00087">
    <property type="entry name" value="Glu_tRNA_reductase"/>
    <property type="match status" value="1"/>
</dbReference>
<evidence type="ECO:0000256" key="1">
    <source>
        <dbReference type="ARBA" id="ARBA00005059"/>
    </source>
</evidence>
<evidence type="ECO:0000256" key="4">
    <source>
        <dbReference type="ARBA" id="ARBA00022857"/>
    </source>
</evidence>
<dbReference type="KEGG" id="fwa:DCMF_06470"/>
<feature type="binding site" evidence="9 11">
    <location>
        <begin position="49"/>
        <end position="52"/>
    </location>
    <ligand>
        <name>substrate</name>
    </ligand>
</feature>
<evidence type="ECO:0000259" key="17">
    <source>
        <dbReference type="Pfam" id="PF05201"/>
    </source>
</evidence>
<feature type="binding site" evidence="9 11">
    <location>
        <begin position="114"/>
        <end position="116"/>
    </location>
    <ligand>
        <name>substrate</name>
    </ligand>
</feature>
<dbReference type="InterPro" id="IPR015896">
    <property type="entry name" value="4pyrrol_synth_GluRdtase_dimer"/>
</dbReference>
<reference evidence="18 19" key="1">
    <citation type="submission" date="2016-10" db="EMBL/GenBank/DDBJ databases">
        <title>Complete Genome Sequence of Peptococcaceae strain DCMF.</title>
        <authorList>
            <person name="Edwards R.J."/>
            <person name="Holland S.I."/>
            <person name="Deshpande N.P."/>
            <person name="Wong Y.K."/>
            <person name="Ertan H."/>
            <person name="Manefield M."/>
            <person name="Russell T.L."/>
            <person name="Lee M.J."/>
        </authorList>
    </citation>
    <scope>NUCLEOTIDE SEQUENCE [LARGE SCALE GENOMIC DNA]</scope>
    <source>
        <strain evidence="18 19">DCMF</strain>
    </source>
</reference>
<dbReference type="PIRSF" id="PIRSF000445">
    <property type="entry name" value="4pyrrol_synth_GluRdtase"/>
    <property type="match status" value="1"/>
</dbReference>
<dbReference type="SUPFAM" id="SSF69742">
    <property type="entry name" value="Glutamyl tRNA-reductase catalytic, N-terminal domain"/>
    <property type="match status" value="1"/>
</dbReference>
<keyword evidence="4 9" id="KW-0521">NADP</keyword>
<accession>A0A3G1KPV6</accession>
<gene>
    <name evidence="9" type="primary">hemA</name>
    <name evidence="18" type="ORF">DCMF_06470</name>
</gene>
<feature type="domain" description="Glutamyl-tRNA reductase N-terminal" evidence="17">
    <location>
        <begin position="6"/>
        <end position="156"/>
    </location>
</feature>
<comment type="similarity">
    <text evidence="2 9 14">Belongs to the glutamyl-tRNA reductase family.</text>
</comment>
<sequence>MFIVSVGLNDKTAPVEVREKIVFPAPGLAGALQSLKARAGIEGCVILSTCNRSEIYVATTDAEKGLAQVKDFIRAYSGLSFKDMDDYFYVRTIYEAVRHLFKVAAGLDSMVLGETQILGQVREAYQAAFDCGVTNTVLNMFFQQALTVGKKVRTETEIDRHAVSISYAAVEAAKQQLGDLNGKNVLVVGAGEMSELTVRHMVSHGAVHVTVANRSFDRGEELAALFSGRAVPFAELDSCLRQADIVISATSAQEYIIRSCQVQEILASRGERRLFMVDIAVPRDVEPAVGRIPGVTLLDIDDLRHVVDRNLEERKQAAVKAAALIDQEIEEFFKYLGTRFMVPTIQAFKRKLEAIRDHEVEQALRHLGQLSDKEIKTVHCMANSMINHIMHDPVVNLKGYGVTNQGHLYAEIFQNLFNLKVEGQEGKGG</sequence>
<evidence type="ECO:0000313" key="18">
    <source>
        <dbReference type="EMBL" id="ATW24470.1"/>
    </source>
</evidence>
<evidence type="ECO:0000313" key="19">
    <source>
        <dbReference type="Proteomes" id="UP000323521"/>
    </source>
</evidence>
<evidence type="ECO:0000256" key="7">
    <source>
        <dbReference type="ARBA" id="ARBA00047464"/>
    </source>
</evidence>
<feature type="binding site" evidence="9 12">
    <location>
        <begin position="189"/>
        <end position="194"/>
    </location>
    <ligand>
        <name>NADP(+)</name>
        <dbReference type="ChEBI" id="CHEBI:58349"/>
    </ligand>
</feature>
<organism evidence="18 19">
    <name type="scientific">Formimonas warabiya</name>
    <dbReference type="NCBI Taxonomy" id="1761012"/>
    <lineage>
        <taxon>Bacteria</taxon>
        <taxon>Bacillati</taxon>
        <taxon>Bacillota</taxon>
        <taxon>Clostridia</taxon>
        <taxon>Eubacteriales</taxon>
        <taxon>Peptococcaceae</taxon>
        <taxon>Candidatus Formimonas</taxon>
    </lineage>
</organism>
<dbReference type="GO" id="GO:0019353">
    <property type="term" value="P:protoporphyrinogen IX biosynthetic process from glutamate"/>
    <property type="evidence" value="ECO:0007669"/>
    <property type="project" value="TreeGrafter"/>
</dbReference>
<feature type="site" description="Important for activity" evidence="9 13">
    <location>
        <position position="99"/>
    </location>
</feature>
<dbReference type="InterPro" id="IPR018214">
    <property type="entry name" value="GluRdtase_CS"/>
</dbReference>
<dbReference type="Gene3D" id="3.40.50.720">
    <property type="entry name" value="NAD(P)-binding Rossmann-like Domain"/>
    <property type="match status" value="1"/>
</dbReference>
<feature type="domain" description="Quinate/shikimate 5-dehydrogenase/glutamyl-tRNA reductase" evidence="16">
    <location>
        <begin position="171"/>
        <end position="306"/>
    </location>
</feature>
<comment type="function">
    <text evidence="9">Catalyzes the NADPH-dependent reduction of glutamyl-tRNA(Glu) to glutamate 1-semialdehyde (GSA).</text>
</comment>
<dbReference type="Pfam" id="PF05201">
    <property type="entry name" value="GlutR_N"/>
    <property type="match status" value="1"/>
</dbReference>
<dbReference type="Proteomes" id="UP000323521">
    <property type="component" value="Chromosome"/>
</dbReference>
<protein>
    <recommendedName>
        <fullName evidence="8 9">Glutamyl-tRNA reductase</fullName>
        <shortName evidence="9">GluTR</shortName>
        <ecNumber evidence="3 9">1.2.1.70</ecNumber>
    </recommendedName>
</protein>
<evidence type="ECO:0000256" key="13">
    <source>
        <dbReference type="PIRSR" id="PIRSR000445-4"/>
    </source>
</evidence>
<evidence type="ECO:0000256" key="10">
    <source>
        <dbReference type="PIRSR" id="PIRSR000445-1"/>
    </source>
</evidence>
<evidence type="ECO:0000259" key="15">
    <source>
        <dbReference type="Pfam" id="PF00745"/>
    </source>
</evidence>
<evidence type="ECO:0000256" key="9">
    <source>
        <dbReference type="HAMAP-Rule" id="MF_00087"/>
    </source>
</evidence>
<dbReference type="Pfam" id="PF00745">
    <property type="entry name" value="GlutR_dimer"/>
    <property type="match status" value="1"/>
</dbReference>
<dbReference type="NCBIfam" id="TIGR01035">
    <property type="entry name" value="hemA"/>
    <property type="match status" value="1"/>
</dbReference>
<evidence type="ECO:0000256" key="5">
    <source>
        <dbReference type="ARBA" id="ARBA00023002"/>
    </source>
</evidence>
<dbReference type="InterPro" id="IPR015895">
    <property type="entry name" value="4pyrrol_synth_GluRdtase_N"/>
</dbReference>
<dbReference type="InterPro" id="IPR000343">
    <property type="entry name" value="4pyrrol_synth_GluRdtase"/>
</dbReference>
<dbReference type="Pfam" id="PF01488">
    <property type="entry name" value="Shikimate_DH"/>
    <property type="match status" value="1"/>
</dbReference>
<proteinExistence type="inferred from homology"/>
<dbReference type="OrthoDB" id="110209at2"/>
<comment type="pathway">
    <text evidence="1 9 14">Porphyrin-containing compound metabolism; protoporphyrin-IX biosynthesis; 5-aminolevulinate from L-glutamyl-tRNA(Glu): step 1/2.</text>
</comment>
<evidence type="ECO:0000256" key="12">
    <source>
        <dbReference type="PIRSR" id="PIRSR000445-3"/>
    </source>
</evidence>